<dbReference type="InterPro" id="IPR032098">
    <property type="entry name" value="Acyltransf_C"/>
</dbReference>
<keyword evidence="3" id="KW-0012">Acyltransferase</keyword>
<sequence>MMGEWASVNASEFAVHYDVIPVKPEWSDENKLKEFLYERYAIKDRLLADFYKTGRFPGEQTKVQPNNYEMFFAQIFWGSLYYAHYYYWLRPLIVYAWMSFIAMF</sequence>
<evidence type="ECO:0000256" key="3">
    <source>
        <dbReference type="ARBA" id="ARBA00023315"/>
    </source>
</evidence>
<comment type="similarity">
    <text evidence="1">Belongs to the 1-acyl-sn-glycerol-3-phosphate acyltransferase family.</text>
</comment>
<dbReference type="GO" id="GO:0016746">
    <property type="term" value="F:acyltransferase activity"/>
    <property type="evidence" value="ECO:0007669"/>
    <property type="project" value="UniProtKB-KW"/>
</dbReference>
<evidence type="ECO:0000313" key="6">
    <source>
        <dbReference type="Proteomes" id="UP000827892"/>
    </source>
</evidence>
<proteinExistence type="inferred from homology"/>
<reference evidence="5 6" key="1">
    <citation type="submission" date="2022-05" db="EMBL/GenBank/DDBJ databases">
        <title>Chromosome-level reference genomes for two strains of Caenorhabditis briggsae: an improved platform for comparative genomics.</title>
        <authorList>
            <person name="Stevens L."/>
            <person name="Andersen E.C."/>
        </authorList>
    </citation>
    <scope>NUCLEOTIDE SEQUENCE [LARGE SCALE GENOMIC DNA]</scope>
    <source>
        <strain evidence="5">QX1410_ONT</strain>
        <tissue evidence="5">Whole-organism</tissue>
    </source>
</reference>
<protein>
    <recommendedName>
        <fullName evidence="4">Acyltransferase C-terminal domain-containing protein</fullName>
    </recommendedName>
</protein>
<dbReference type="Proteomes" id="UP000827892">
    <property type="component" value="Chromosome X"/>
</dbReference>
<evidence type="ECO:0000256" key="2">
    <source>
        <dbReference type="ARBA" id="ARBA00022679"/>
    </source>
</evidence>
<dbReference type="EMBL" id="CP090896">
    <property type="protein sequence ID" value="ULT83115.1"/>
    <property type="molecule type" value="Genomic_DNA"/>
</dbReference>
<evidence type="ECO:0000313" key="5">
    <source>
        <dbReference type="EMBL" id="ULT83115.1"/>
    </source>
</evidence>
<organism evidence="5 6">
    <name type="scientific">Caenorhabditis briggsae</name>
    <dbReference type="NCBI Taxonomy" id="6238"/>
    <lineage>
        <taxon>Eukaryota</taxon>
        <taxon>Metazoa</taxon>
        <taxon>Ecdysozoa</taxon>
        <taxon>Nematoda</taxon>
        <taxon>Chromadorea</taxon>
        <taxon>Rhabditida</taxon>
        <taxon>Rhabditina</taxon>
        <taxon>Rhabditomorpha</taxon>
        <taxon>Rhabditoidea</taxon>
        <taxon>Rhabditidae</taxon>
        <taxon>Peloderinae</taxon>
        <taxon>Caenorhabditis</taxon>
    </lineage>
</organism>
<dbReference type="PANTHER" id="PTHR10983">
    <property type="entry name" value="1-ACYLGLYCEROL-3-PHOSPHATE ACYLTRANSFERASE-RELATED"/>
    <property type="match status" value="1"/>
</dbReference>
<feature type="domain" description="Acyltransferase C-terminal" evidence="4">
    <location>
        <begin position="11"/>
        <end position="77"/>
    </location>
</feature>
<evidence type="ECO:0000256" key="1">
    <source>
        <dbReference type="ARBA" id="ARBA00008655"/>
    </source>
</evidence>
<gene>
    <name evidence="5" type="ORF">L3Y34_012395</name>
</gene>
<keyword evidence="2" id="KW-0808">Transferase</keyword>
<name>A0AAE9CVR4_CAEBR</name>
<evidence type="ECO:0000259" key="4">
    <source>
        <dbReference type="Pfam" id="PF16076"/>
    </source>
</evidence>
<accession>A0AAE9CVR4</accession>
<dbReference type="AlphaFoldDB" id="A0AAE9CVR4"/>
<dbReference type="PANTHER" id="PTHR10983:SF14">
    <property type="entry name" value="1-ACYL-SN-GLYCEROL-3-PHOSPHATE ACYLTRANSFERASE ACL-12-RELATED"/>
    <property type="match status" value="1"/>
</dbReference>
<dbReference type="Pfam" id="PF16076">
    <property type="entry name" value="Acyltransf_C"/>
    <property type="match status" value="1"/>
</dbReference>